<accession>A0A1X2G386</accession>
<dbReference type="OrthoDB" id="2369992at2759"/>
<reference evidence="1 2" key="1">
    <citation type="submission" date="2016-07" db="EMBL/GenBank/DDBJ databases">
        <title>Pervasive Adenine N6-methylation of Active Genes in Fungi.</title>
        <authorList>
            <consortium name="DOE Joint Genome Institute"/>
            <person name="Mondo S.J."/>
            <person name="Dannebaum R.O."/>
            <person name="Kuo R.C."/>
            <person name="Labutti K."/>
            <person name="Haridas S."/>
            <person name="Kuo A."/>
            <person name="Salamov A."/>
            <person name="Ahrendt S.R."/>
            <person name="Lipzen A."/>
            <person name="Sullivan W."/>
            <person name="Andreopoulos W.B."/>
            <person name="Clum A."/>
            <person name="Lindquist E."/>
            <person name="Daum C."/>
            <person name="Ramamoorthy G.K."/>
            <person name="Gryganskyi A."/>
            <person name="Culley D."/>
            <person name="Magnuson J.K."/>
            <person name="James T.Y."/>
            <person name="O'Malley M.A."/>
            <person name="Stajich J.E."/>
            <person name="Spatafora J.W."/>
            <person name="Visel A."/>
            <person name="Grigoriev I.V."/>
        </authorList>
    </citation>
    <scope>NUCLEOTIDE SEQUENCE [LARGE SCALE GENOMIC DNA]</scope>
    <source>
        <strain evidence="1 2">NRRL 3301</strain>
    </source>
</reference>
<comment type="caution">
    <text evidence="1">The sequence shown here is derived from an EMBL/GenBank/DDBJ whole genome shotgun (WGS) entry which is preliminary data.</text>
</comment>
<organism evidence="1 2">
    <name type="scientific">Hesseltinella vesiculosa</name>
    <dbReference type="NCBI Taxonomy" id="101127"/>
    <lineage>
        <taxon>Eukaryota</taxon>
        <taxon>Fungi</taxon>
        <taxon>Fungi incertae sedis</taxon>
        <taxon>Mucoromycota</taxon>
        <taxon>Mucoromycotina</taxon>
        <taxon>Mucoromycetes</taxon>
        <taxon>Mucorales</taxon>
        <taxon>Cunninghamellaceae</taxon>
        <taxon>Hesseltinella</taxon>
    </lineage>
</organism>
<dbReference type="EMBL" id="MCGT01000054">
    <property type="protein sequence ID" value="ORX43543.1"/>
    <property type="molecule type" value="Genomic_DNA"/>
</dbReference>
<dbReference type="CDD" id="cd12148">
    <property type="entry name" value="fungal_TF_MHR"/>
    <property type="match status" value="1"/>
</dbReference>
<dbReference type="Proteomes" id="UP000242146">
    <property type="component" value="Unassembled WGS sequence"/>
</dbReference>
<dbReference type="AlphaFoldDB" id="A0A1X2G386"/>
<evidence type="ECO:0008006" key="3">
    <source>
        <dbReference type="Google" id="ProtNLM"/>
    </source>
</evidence>
<proteinExistence type="predicted"/>
<evidence type="ECO:0000313" key="2">
    <source>
        <dbReference type="Proteomes" id="UP000242146"/>
    </source>
</evidence>
<evidence type="ECO:0000313" key="1">
    <source>
        <dbReference type="EMBL" id="ORX43543.1"/>
    </source>
</evidence>
<protein>
    <recommendedName>
        <fullName evidence="3">Transcription factor domain-containing protein</fullName>
    </recommendedName>
</protein>
<name>A0A1X2G386_9FUNG</name>
<gene>
    <name evidence="1" type="ORF">DM01DRAFT_1340700</name>
</gene>
<sequence length="393" mass="45237">MHQQQYQLREKTSANPLKAQKEWQLSIINGHLRLETGIVSIKDLLQFAHPSPIRSLSAFDTTCVPFQIGNQLSFIALTTKQLVKRGLYDSSSKTFSNAKNTYFTSSLSLEFPNTQLTSTLDPFGSMLSRNLRQIECVPLALTLDDPENVIVKFIEQFLKCYQTSLPLLHEPTYMQYFKKCHDNVVRDNMDPALAHGPVTLAICTFMSISCCHHLQLNLLQRRRLAEHFYEKCYTQLCDILDDSRPCKQLEALMTINFLQKFFFMTLRLQNMHRMGSIAILLVGELGKVTKELSQVERAILQRHATYASIFFACVEYISCKRMDDIHMTEVPLDILPDESEESKNCLCVYVHSLRLVLNPTFKQMVVIGCDETDMVPTPIYFLFLTFRNTLEES</sequence>
<keyword evidence="2" id="KW-1185">Reference proteome</keyword>